<keyword evidence="2 5" id="KW-0812">Transmembrane</keyword>
<sequence length="201" mass="21426">MTGNDQQPRSIVDRVKNILLQPAREWEVIDGEAETIGGLYRRYIIPLAAIPAVAGLIGMLAFGFSVMGFTYRPSVGSAVASAVVQYATTLIGVFILALIIDALAPSFGATQNRVQAFKVAAYSGTASWVAGIFAILPALSWLSLLGLYGLYLLYLGLPRLMRAPQEKAMTYTILIVVAAIVVALVIGAITAPITATFMRGF</sequence>
<dbReference type="Pfam" id="PF04893">
    <property type="entry name" value="Yip1"/>
    <property type="match status" value="1"/>
</dbReference>
<evidence type="ECO:0000313" key="8">
    <source>
        <dbReference type="Proteomes" id="UP000076234"/>
    </source>
</evidence>
<dbReference type="Proteomes" id="UP000076234">
    <property type="component" value="Chromosome"/>
</dbReference>
<proteinExistence type="predicted"/>
<evidence type="ECO:0000256" key="4">
    <source>
        <dbReference type="ARBA" id="ARBA00023136"/>
    </source>
</evidence>
<evidence type="ECO:0000256" key="3">
    <source>
        <dbReference type="ARBA" id="ARBA00022989"/>
    </source>
</evidence>
<feature type="transmembrane region" description="Helical" evidence="5">
    <location>
        <begin position="43"/>
        <end position="71"/>
    </location>
</feature>
<keyword evidence="3 5" id="KW-1133">Transmembrane helix</keyword>
<dbReference type="GO" id="GO:0016020">
    <property type="term" value="C:membrane"/>
    <property type="evidence" value="ECO:0007669"/>
    <property type="project" value="UniProtKB-SubCell"/>
</dbReference>
<comment type="subcellular location">
    <subcellularLocation>
        <location evidence="1">Membrane</location>
        <topology evidence="1">Multi-pass membrane protein</topology>
    </subcellularLocation>
</comment>
<evidence type="ECO:0000313" key="7">
    <source>
        <dbReference type="EMBL" id="AMU94591.1"/>
    </source>
</evidence>
<feature type="transmembrane region" description="Helical" evidence="5">
    <location>
        <begin position="169"/>
        <end position="193"/>
    </location>
</feature>
<name>A0A142VXY6_9SPHN</name>
<reference evidence="7 8" key="2">
    <citation type="journal article" date="2016" name="Genome Announc.">
        <title>Complete Genome Sequence of Sphingopyxis terrae Strain 203-1 (NBRC 111660), a Polyethylene Glycol Degrader.</title>
        <authorList>
            <person name="Ohtsubo Y."/>
            <person name="Nonoyama S."/>
            <person name="Nagata Y."/>
            <person name="Numata M."/>
            <person name="Tsuchikane K."/>
            <person name="Hosoyama A."/>
            <person name="Yamazoe A."/>
            <person name="Tsuda M."/>
            <person name="Fujita N."/>
            <person name="Kawai F."/>
        </authorList>
    </citation>
    <scope>NUCLEOTIDE SEQUENCE [LARGE SCALE GENOMIC DNA]</scope>
    <source>
        <strain evidence="7 8">203-1</strain>
    </source>
</reference>
<feature type="transmembrane region" description="Helical" evidence="5">
    <location>
        <begin position="83"/>
        <end position="104"/>
    </location>
</feature>
<keyword evidence="4 5" id="KW-0472">Membrane</keyword>
<evidence type="ECO:0000259" key="6">
    <source>
        <dbReference type="Pfam" id="PF04893"/>
    </source>
</evidence>
<accession>A0A142VXY6</accession>
<evidence type="ECO:0000256" key="1">
    <source>
        <dbReference type="ARBA" id="ARBA00004141"/>
    </source>
</evidence>
<reference evidence="8" key="1">
    <citation type="submission" date="2015-11" db="EMBL/GenBank/DDBJ databases">
        <title>Complete genome sequence of a polyethylene glycol-degrading strain Sphingopyxis terrae strain 203-1 (NBRC 15098).</title>
        <authorList>
            <person name="Yoshiyuki O."/>
            <person name="Shouta N."/>
            <person name="Nagata Y."/>
            <person name="Numata M."/>
            <person name="Tsuchikane K."/>
            <person name="Hosoyama A."/>
            <person name="Yamazoe A."/>
            <person name="Tsuda M."/>
            <person name="Fujita N."/>
            <person name="Kawai F."/>
        </authorList>
    </citation>
    <scope>NUCLEOTIDE SEQUENCE [LARGE SCALE GENOMIC DNA]</scope>
    <source>
        <strain evidence="8">203-1</strain>
    </source>
</reference>
<organism evidence="7 8">
    <name type="scientific">Sphingopyxis terrae subsp. terrae NBRC 15098</name>
    <dbReference type="NCBI Taxonomy" id="1219058"/>
    <lineage>
        <taxon>Bacteria</taxon>
        <taxon>Pseudomonadati</taxon>
        <taxon>Pseudomonadota</taxon>
        <taxon>Alphaproteobacteria</taxon>
        <taxon>Sphingomonadales</taxon>
        <taxon>Sphingomonadaceae</taxon>
        <taxon>Sphingopyxis</taxon>
    </lineage>
</organism>
<dbReference type="AlphaFoldDB" id="A0A142VXY6"/>
<dbReference type="InterPro" id="IPR006977">
    <property type="entry name" value="Yip1_dom"/>
</dbReference>
<evidence type="ECO:0000256" key="5">
    <source>
        <dbReference type="SAM" id="Phobius"/>
    </source>
</evidence>
<feature type="transmembrane region" description="Helical" evidence="5">
    <location>
        <begin position="141"/>
        <end position="157"/>
    </location>
</feature>
<evidence type="ECO:0000256" key="2">
    <source>
        <dbReference type="ARBA" id="ARBA00022692"/>
    </source>
</evidence>
<gene>
    <name evidence="7" type="ORF">AOA14_08215</name>
</gene>
<feature type="domain" description="Yip1" evidence="6">
    <location>
        <begin position="17"/>
        <end position="185"/>
    </location>
</feature>
<dbReference type="EMBL" id="CP013342">
    <property type="protein sequence ID" value="AMU94591.1"/>
    <property type="molecule type" value="Genomic_DNA"/>
</dbReference>
<protein>
    <recommendedName>
        <fullName evidence="6">Yip1 domain-containing protein</fullName>
    </recommendedName>
</protein>
<dbReference type="KEGG" id="ster:AOA14_08215"/>
<dbReference type="RefSeq" id="WP_062901430.1">
    <property type="nucleotide sequence ID" value="NZ_CP013342.1"/>
</dbReference>
<dbReference type="STRING" id="1219058.AOA14_08215"/>